<comment type="caution">
    <text evidence="7">The sequence shown here is derived from an EMBL/GenBank/DDBJ whole genome shotgun (WGS) entry which is preliminary data.</text>
</comment>
<evidence type="ECO:0000256" key="4">
    <source>
        <dbReference type="ARBA" id="ARBA00023242"/>
    </source>
</evidence>
<dbReference type="InterPro" id="IPR006565">
    <property type="entry name" value="BTP"/>
</dbReference>
<feature type="region of interest" description="Disordered" evidence="5">
    <location>
        <begin position="342"/>
        <end position="363"/>
    </location>
</feature>
<organism evidence="7 8">
    <name type="scientific">Candida parapsilosis</name>
    <name type="common">Yeast</name>
    <dbReference type="NCBI Taxonomy" id="5480"/>
    <lineage>
        <taxon>Eukaryota</taxon>
        <taxon>Fungi</taxon>
        <taxon>Dikarya</taxon>
        <taxon>Ascomycota</taxon>
        <taxon>Saccharomycotina</taxon>
        <taxon>Pichiomycetes</taxon>
        <taxon>Debaryomycetaceae</taxon>
        <taxon>Candida/Lodderomyces clade</taxon>
        <taxon>Candida</taxon>
    </lineage>
</organism>
<dbReference type="InterPro" id="IPR009072">
    <property type="entry name" value="Histone-fold"/>
</dbReference>
<dbReference type="OrthoDB" id="5402929at2759"/>
<feature type="compositionally biased region" description="Basic and acidic residues" evidence="5">
    <location>
        <begin position="173"/>
        <end position="183"/>
    </location>
</feature>
<accession>A0A8X7NPE0</accession>
<dbReference type="CDD" id="cd00076">
    <property type="entry name" value="HFD_SF"/>
    <property type="match status" value="1"/>
</dbReference>
<dbReference type="GO" id="GO:0046982">
    <property type="term" value="F:protein heterodimerization activity"/>
    <property type="evidence" value="ECO:0007669"/>
    <property type="project" value="InterPro"/>
</dbReference>
<name>A0A8X7NPE0_CANPA</name>
<sequence>MEDSFYFSLLRVSIAQILKTQGFDKCKPSTLNTITSLYIIYLSKLATESIDCSLIRTRTNSPEVQDVMQAMINLGLVKATQGHRIHDEFFDESEYNTKSINSFKSWVLSYYGEQIRDIAERKQRRNEQDAIDENARAQVDEKDNQQQQQQQHPHHHPEDFYHQFISSNGQTSSKKDESSKSGEEVDNVSSLMHDNNNNKLKWLNHLLEKDLKLGHKLKFLYATEFIANEFEQSLLKGQRKLKGTTNNTEQGVNESDLDLDLQLKIKSIRNSDWNDYIVKPVSATKAKDKRDDYTVGGTTDIDDIGAVDELVKKEAVLEKYLPYNIKYSAPLLSDDIDIQDDDKQDVDAEMEDSQLHLVQSNEI</sequence>
<dbReference type="Pfam" id="PF07524">
    <property type="entry name" value="Bromo_TP"/>
    <property type="match status" value="1"/>
</dbReference>
<evidence type="ECO:0000256" key="1">
    <source>
        <dbReference type="ARBA" id="ARBA00004123"/>
    </source>
</evidence>
<evidence type="ECO:0000259" key="6">
    <source>
        <dbReference type="SMART" id="SM00576"/>
    </source>
</evidence>
<feature type="compositionally biased region" description="Acidic residues" evidence="5">
    <location>
        <begin position="342"/>
        <end position="352"/>
    </location>
</feature>
<keyword evidence="3" id="KW-0804">Transcription</keyword>
<feature type="region of interest" description="Disordered" evidence="5">
    <location>
        <begin position="138"/>
        <end position="194"/>
    </location>
</feature>
<evidence type="ECO:0000313" key="8">
    <source>
        <dbReference type="Proteomes" id="UP000590412"/>
    </source>
</evidence>
<dbReference type="Proteomes" id="UP000590412">
    <property type="component" value="Unassembled WGS sequence"/>
</dbReference>
<evidence type="ECO:0000256" key="3">
    <source>
        <dbReference type="ARBA" id="ARBA00023163"/>
    </source>
</evidence>
<keyword evidence="2" id="KW-0805">Transcription regulation</keyword>
<dbReference type="AlphaFoldDB" id="A0A8X7NPE0"/>
<dbReference type="GO" id="GO:0005634">
    <property type="term" value="C:nucleus"/>
    <property type="evidence" value="ECO:0007669"/>
    <property type="project" value="UniProtKB-SubCell"/>
</dbReference>
<keyword evidence="4" id="KW-0539">Nucleus</keyword>
<comment type="subcellular location">
    <subcellularLocation>
        <location evidence="1">Nucleus</location>
    </subcellularLocation>
</comment>
<evidence type="ECO:0000256" key="2">
    <source>
        <dbReference type="ARBA" id="ARBA00023015"/>
    </source>
</evidence>
<evidence type="ECO:0000256" key="5">
    <source>
        <dbReference type="SAM" id="MobiDB-lite"/>
    </source>
</evidence>
<feature type="domain" description="Bromodomain associated" evidence="6">
    <location>
        <begin position="3"/>
        <end position="80"/>
    </location>
</feature>
<gene>
    <name evidence="7" type="ORF">FOB60_003212</name>
</gene>
<dbReference type="Gene3D" id="1.10.20.10">
    <property type="entry name" value="Histone, subunit A"/>
    <property type="match status" value="1"/>
</dbReference>
<protein>
    <submittedName>
        <fullName evidence="7">Bromodomain associated family protein</fullName>
    </submittedName>
</protein>
<evidence type="ECO:0000313" key="7">
    <source>
        <dbReference type="EMBL" id="KAF6052956.1"/>
    </source>
</evidence>
<reference evidence="7" key="1">
    <citation type="submission" date="2020-03" db="EMBL/GenBank/DDBJ databases">
        <title>FDA dAtabase for Regulatory Grade micrObial Sequences (FDA-ARGOS): Supporting development and validation of Infectious Disease Dx tests.</title>
        <authorList>
            <person name="Campos J."/>
            <person name="Goldberg B."/>
            <person name="Tallon L."/>
            <person name="Sadzewicz L."/>
            <person name="Vavikolanu K."/>
            <person name="Mehta A."/>
            <person name="Aluvathingal J."/>
            <person name="Nadendla S."/>
            <person name="Nandy P."/>
            <person name="Geyer C."/>
            <person name="Yan Y."/>
            <person name="Sichtig H."/>
        </authorList>
    </citation>
    <scope>NUCLEOTIDE SEQUENCE [LARGE SCALE GENOMIC DNA]</scope>
    <source>
        <strain evidence="7">FDAARGOS_652</strain>
    </source>
</reference>
<dbReference type="SMART" id="SM00576">
    <property type="entry name" value="BTP"/>
    <property type="match status" value="1"/>
</dbReference>
<dbReference type="EMBL" id="JABWAB010000004">
    <property type="protein sequence ID" value="KAF6052956.1"/>
    <property type="molecule type" value="Genomic_DNA"/>
</dbReference>
<proteinExistence type="predicted"/>